<evidence type="ECO:0000256" key="11">
    <source>
        <dbReference type="ARBA" id="ARBA00038719"/>
    </source>
</evidence>
<dbReference type="GO" id="GO:0003724">
    <property type="term" value="F:RNA helicase activity"/>
    <property type="evidence" value="ECO:0007669"/>
    <property type="project" value="UniProtKB-EC"/>
</dbReference>
<feature type="domain" description="Helicase C-terminal" evidence="16">
    <location>
        <begin position="729"/>
        <end position="871"/>
    </location>
</feature>
<gene>
    <name evidence="18" type="ORF">BB560_001800</name>
</gene>
<proteinExistence type="inferred from homology"/>
<protein>
    <recommendedName>
        <fullName evidence="2">RNA helicase</fullName>
        <ecNumber evidence="2">3.6.4.13</ecNumber>
    </recommendedName>
</protein>
<keyword evidence="8" id="KW-0508">mRNA splicing</keyword>
<sequence length="893" mass="102844">MDAFGVKKDFKEPESENPSKRVAVPDEQSQKSLDKDLKEKKQLDHEDSDDINLNHLDKNRKPLQIENEHDNILGDIEEPRNGRLDDGGAENKGRNYKEDRGVKSRDQDFIYKHKTEKGFRERGRDRNRSGERIVNSAAKNERDRKTYRNQNEAQKNTRIAPEGDFLNQISDTTINQLKQDELVSGENKTVKKRVPLSIQDFEMIKKSSQESVKPTFLSKEERQRVAIEKRQKQVSQQRQLEQAEIDSTKQALSILLNQKNNNDKDRDNDRDNGRDRGISRHGYDRVNFREGRSGSKIRGQSRDRSSSRERERQIIREKKLKELEMKAIRERYIGGEKEQRKSRRTRDKNFVFDWDAKEDTSHDFNELYNFRHEPQFFGRGRFAGFDIKEQMARKSQFYRSLLSQRRTKEEEDRIIELENKTRKKEAIEMWDDRHWSEKTLEEMKSRDWRIFKEDFNISYKGGNIPNPIRYWNESTIPKDILDTVKKIGYDHPTPIQRQTIPIGLQNRDLIGIAETGSGKTASFLIPMLAYILELPRIDKASMADGPYAIILAPTRELAQQIEQETLKFSKLLGFKCVSIVGGRSMNEQALALSYGAEIVIATPGRLRDCIDRRILVLNQTTYIVMDEADRMIDMGFEEDVNFILDALPASHLKPDSQDAEDSSKMLKSTSGSDLRYRQTTMFSATMPPLVERLAKKYLRRPAIVTIGTAGQAVETVEQRVEFVQSVDKKKIRLVEVLSDHFKPPMIVFANLKKTTDLLSKLLTDEGYLCVVLHGGKSQEQREAALAKLKSGEADVLVATDVAGRGIDIKDVSLVVNFDMAKSIEGRTGRAGKQGVAITFLTNEDTEVMYDLRKMIEKSSISKCPIELIKHEASQAPPGLVKTKRKFEETVFKD</sequence>
<feature type="compositionally biased region" description="Basic and acidic residues" evidence="14">
    <location>
        <begin position="28"/>
        <end position="45"/>
    </location>
</feature>
<dbReference type="Proteomes" id="UP000245609">
    <property type="component" value="Unassembled WGS sequence"/>
</dbReference>
<dbReference type="SUPFAM" id="SSF52540">
    <property type="entry name" value="P-loop containing nucleoside triphosphate hydrolases"/>
    <property type="match status" value="2"/>
</dbReference>
<dbReference type="InterPro" id="IPR001650">
    <property type="entry name" value="Helicase_C-like"/>
</dbReference>
<dbReference type="GO" id="GO:0016787">
    <property type="term" value="F:hydrolase activity"/>
    <property type="evidence" value="ECO:0007669"/>
    <property type="project" value="UniProtKB-KW"/>
</dbReference>
<dbReference type="InterPro" id="IPR000629">
    <property type="entry name" value="RNA-helicase_DEAD-box_CS"/>
</dbReference>
<evidence type="ECO:0000256" key="1">
    <source>
        <dbReference type="ARBA" id="ARBA00004123"/>
    </source>
</evidence>
<dbReference type="EC" id="3.6.4.13" evidence="2"/>
<dbReference type="OrthoDB" id="196131at2759"/>
<dbReference type="PROSITE" id="PS51192">
    <property type="entry name" value="HELICASE_ATP_BIND_1"/>
    <property type="match status" value="1"/>
</dbReference>
<dbReference type="AlphaFoldDB" id="A0A2T9ZGL2"/>
<accession>A0A2T9ZGL2</accession>
<dbReference type="GO" id="GO:0006397">
    <property type="term" value="P:mRNA processing"/>
    <property type="evidence" value="ECO:0007669"/>
    <property type="project" value="UniProtKB-KW"/>
</dbReference>
<comment type="subunit">
    <text evidence="11">Component of the U5 snRNP complex.</text>
</comment>
<comment type="catalytic activity">
    <reaction evidence="12">
        <text>ATP + H2O = ADP + phosphate + H(+)</text>
        <dbReference type="Rhea" id="RHEA:13065"/>
        <dbReference type="ChEBI" id="CHEBI:15377"/>
        <dbReference type="ChEBI" id="CHEBI:15378"/>
        <dbReference type="ChEBI" id="CHEBI:30616"/>
        <dbReference type="ChEBI" id="CHEBI:43474"/>
        <dbReference type="ChEBI" id="CHEBI:456216"/>
        <dbReference type="EC" id="3.6.4.13"/>
    </reaction>
</comment>
<evidence type="ECO:0000256" key="10">
    <source>
        <dbReference type="ARBA" id="ARBA00037954"/>
    </source>
</evidence>
<dbReference type="FunFam" id="3.40.50.300:FF:000322">
    <property type="entry name" value="probable ATP-dependent RNA helicase DDX23"/>
    <property type="match status" value="1"/>
</dbReference>
<dbReference type="Pfam" id="PF25430">
    <property type="entry name" value="DDX23"/>
    <property type="match status" value="1"/>
</dbReference>
<dbReference type="PROSITE" id="PS00039">
    <property type="entry name" value="DEAD_ATP_HELICASE"/>
    <property type="match status" value="1"/>
</dbReference>
<dbReference type="InterPro" id="IPR011545">
    <property type="entry name" value="DEAD/DEAH_box_helicase_dom"/>
</dbReference>
<keyword evidence="4" id="KW-0547">Nucleotide-binding</keyword>
<feature type="compositionally biased region" description="Polar residues" evidence="14">
    <location>
        <begin position="148"/>
        <end position="157"/>
    </location>
</feature>
<feature type="domain" description="DEAD-box RNA helicase Q" evidence="17">
    <location>
        <begin position="469"/>
        <end position="497"/>
    </location>
</feature>
<dbReference type="SMART" id="SM00487">
    <property type="entry name" value="DEXDc"/>
    <property type="match status" value="1"/>
</dbReference>
<name>A0A2T9ZGL2_9FUNG</name>
<dbReference type="CDD" id="cd18787">
    <property type="entry name" value="SF2_C_DEAD"/>
    <property type="match status" value="1"/>
</dbReference>
<evidence type="ECO:0000256" key="4">
    <source>
        <dbReference type="ARBA" id="ARBA00022741"/>
    </source>
</evidence>
<dbReference type="InterPro" id="IPR014001">
    <property type="entry name" value="Helicase_ATP-bd"/>
</dbReference>
<dbReference type="STRING" id="133381.A0A2T9ZGL2"/>
<reference evidence="18 19" key="1">
    <citation type="journal article" date="2018" name="MBio">
        <title>Comparative Genomics Reveals the Core Gene Toolbox for the Fungus-Insect Symbiosis.</title>
        <authorList>
            <person name="Wang Y."/>
            <person name="Stata M."/>
            <person name="Wang W."/>
            <person name="Stajich J.E."/>
            <person name="White M.M."/>
            <person name="Moncalvo J.M."/>
        </authorList>
    </citation>
    <scope>NUCLEOTIDE SEQUENCE [LARGE SCALE GENOMIC DNA]</scope>
    <source>
        <strain evidence="18 19">SC-DP-2</strain>
    </source>
</reference>
<evidence type="ECO:0000256" key="12">
    <source>
        <dbReference type="ARBA" id="ARBA00047984"/>
    </source>
</evidence>
<dbReference type="InterPro" id="IPR027417">
    <property type="entry name" value="P-loop_NTPase"/>
</dbReference>
<evidence type="ECO:0000256" key="3">
    <source>
        <dbReference type="ARBA" id="ARBA00022664"/>
    </source>
</evidence>
<evidence type="ECO:0000256" key="5">
    <source>
        <dbReference type="ARBA" id="ARBA00022801"/>
    </source>
</evidence>
<dbReference type="PROSITE" id="PS51194">
    <property type="entry name" value="HELICASE_CTER"/>
    <property type="match status" value="1"/>
</dbReference>
<evidence type="ECO:0000259" key="17">
    <source>
        <dbReference type="PROSITE" id="PS51195"/>
    </source>
</evidence>
<dbReference type="Gene3D" id="3.40.50.300">
    <property type="entry name" value="P-loop containing nucleotide triphosphate hydrolases"/>
    <property type="match status" value="2"/>
</dbReference>
<keyword evidence="19" id="KW-1185">Reference proteome</keyword>
<keyword evidence="3" id="KW-0507">mRNA processing</keyword>
<feature type="compositionally biased region" description="Basic and acidic residues" evidence="14">
    <location>
        <begin position="300"/>
        <end position="314"/>
    </location>
</feature>
<keyword evidence="6" id="KW-0347">Helicase</keyword>
<evidence type="ECO:0000256" key="8">
    <source>
        <dbReference type="ARBA" id="ARBA00023187"/>
    </source>
</evidence>
<keyword evidence="5" id="KW-0378">Hydrolase</keyword>
<feature type="compositionally biased region" description="Basic and acidic residues" evidence="14">
    <location>
        <begin position="1"/>
        <end position="19"/>
    </location>
</feature>
<evidence type="ECO:0000259" key="16">
    <source>
        <dbReference type="PROSITE" id="PS51194"/>
    </source>
</evidence>
<feature type="short sequence motif" description="Q motif" evidence="13">
    <location>
        <begin position="469"/>
        <end position="497"/>
    </location>
</feature>
<evidence type="ECO:0000259" key="15">
    <source>
        <dbReference type="PROSITE" id="PS51192"/>
    </source>
</evidence>
<dbReference type="GO" id="GO:0005524">
    <property type="term" value="F:ATP binding"/>
    <property type="evidence" value="ECO:0007669"/>
    <property type="project" value="UniProtKB-KW"/>
</dbReference>
<evidence type="ECO:0000256" key="9">
    <source>
        <dbReference type="ARBA" id="ARBA00023242"/>
    </source>
</evidence>
<organism evidence="18 19">
    <name type="scientific">Smittium megazygosporum</name>
    <dbReference type="NCBI Taxonomy" id="133381"/>
    <lineage>
        <taxon>Eukaryota</taxon>
        <taxon>Fungi</taxon>
        <taxon>Fungi incertae sedis</taxon>
        <taxon>Zoopagomycota</taxon>
        <taxon>Kickxellomycotina</taxon>
        <taxon>Harpellomycetes</taxon>
        <taxon>Harpellales</taxon>
        <taxon>Legeriomycetaceae</taxon>
        <taxon>Smittium</taxon>
    </lineage>
</organism>
<evidence type="ECO:0000313" key="18">
    <source>
        <dbReference type="EMBL" id="PVV03735.1"/>
    </source>
</evidence>
<dbReference type="Pfam" id="PF00271">
    <property type="entry name" value="Helicase_C"/>
    <property type="match status" value="1"/>
</dbReference>
<evidence type="ECO:0000256" key="13">
    <source>
        <dbReference type="PROSITE-ProRule" id="PRU00552"/>
    </source>
</evidence>
<evidence type="ECO:0000256" key="7">
    <source>
        <dbReference type="ARBA" id="ARBA00022840"/>
    </source>
</evidence>
<comment type="subcellular location">
    <subcellularLocation>
        <location evidence="1">Nucleus</location>
    </subcellularLocation>
</comment>
<dbReference type="GO" id="GO:0003676">
    <property type="term" value="F:nucleic acid binding"/>
    <property type="evidence" value="ECO:0007669"/>
    <property type="project" value="InterPro"/>
</dbReference>
<evidence type="ECO:0000256" key="6">
    <source>
        <dbReference type="ARBA" id="ARBA00022806"/>
    </source>
</evidence>
<comment type="caution">
    <text evidence="18">The sequence shown here is derived from an EMBL/GenBank/DDBJ whole genome shotgun (WGS) entry which is preliminary data.</text>
</comment>
<feature type="compositionally biased region" description="Basic and acidic residues" evidence="14">
    <location>
        <begin position="261"/>
        <end position="293"/>
    </location>
</feature>
<evidence type="ECO:0000256" key="2">
    <source>
        <dbReference type="ARBA" id="ARBA00012552"/>
    </source>
</evidence>
<dbReference type="InterPro" id="IPR057479">
    <property type="entry name" value="PRP28/DDX23-like_helical"/>
</dbReference>
<feature type="domain" description="Helicase ATP-binding" evidence="15">
    <location>
        <begin position="500"/>
        <end position="704"/>
    </location>
</feature>
<evidence type="ECO:0000313" key="19">
    <source>
        <dbReference type="Proteomes" id="UP000245609"/>
    </source>
</evidence>
<dbReference type="CDD" id="cd17945">
    <property type="entry name" value="DEADc_DDX23"/>
    <property type="match status" value="1"/>
</dbReference>
<feature type="region of interest" description="Disordered" evidence="14">
    <location>
        <begin position="256"/>
        <end position="314"/>
    </location>
</feature>
<dbReference type="GO" id="GO:0008380">
    <property type="term" value="P:RNA splicing"/>
    <property type="evidence" value="ECO:0007669"/>
    <property type="project" value="UniProtKB-KW"/>
</dbReference>
<keyword evidence="9" id="KW-0539">Nucleus</keyword>
<dbReference type="PANTHER" id="PTHR47958">
    <property type="entry name" value="ATP-DEPENDENT RNA HELICASE DBP3"/>
    <property type="match status" value="1"/>
</dbReference>
<evidence type="ECO:0000256" key="14">
    <source>
        <dbReference type="SAM" id="MobiDB-lite"/>
    </source>
</evidence>
<dbReference type="EMBL" id="MBFS01000199">
    <property type="protein sequence ID" value="PVV03735.1"/>
    <property type="molecule type" value="Genomic_DNA"/>
</dbReference>
<dbReference type="GO" id="GO:0005634">
    <property type="term" value="C:nucleus"/>
    <property type="evidence" value="ECO:0007669"/>
    <property type="project" value="UniProtKB-SubCell"/>
</dbReference>
<feature type="compositionally biased region" description="Basic and acidic residues" evidence="14">
    <location>
        <begin position="66"/>
        <end position="131"/>
    </location>
</feature>
<dbReference type="PROSITE" id="PS51195">
    <property type="entry name" value="Q_MOTIF"/>
    <property type="match status" value="1"/>
</dbReference>
<dbReference type="SMART" id="SM00490">
    <property type="entry name" value="HELICc"/>
    <property type="match status" value="1"/>
</dbReference>
<feature type="region of interest" description="Disordered" evidence="14">
    <location>
        <begin position="1"/>
        <end position="159"/>
    </location>
</feature>
<comment type="similarity">
    <text evidence="10">Belongs to the DEAD box helicase family. DDX23/PRP28 subfamily.</text>
</comment>
<dbReference type="Pfam" id="PF00270">
    <property type="entry name" value="DEAD"/>
    <property type="match status" value="1"/>
</dbReference>
<dbReference type="InterPro" id="IPR014014">
    <property type="entry name" value="RNA_helicase_DEAD_Q_motif"/>
</dbReference>
<keyword evidence="7" id="KW-0067">ATP-binding</keyword>